<reference evidence="3" key="1">
    <citation type="submission" date="2023-08" db="EMBL/GenBank/DDBJ databases">
        <title>WGS of pathogenic bacterial species, Los Angeles County Public Health Laboratories.</title>
        <authorList>
            <person name="Garrigues J.M."/>
            <person name="Green N.M."/>
        </authorList>
    </citation>
    <scope>NUCLEOTIDE SEQUENCE</scope>
    <source>
        <strain evidence="3">LACPHL-BACT-2023-00068</strain>
    </source>
</reference>
<evidence type="ECO:0000313" key="3">
    <source>
        <dbReference type="EMBL" id="MDQ2309891.1"/>
    </source>
</evidence>
<dbReference type="GO" id="GO:0016887">
    <property type="term" value="F:ATP hydrolysis activity"/>
    <property type="evidence" value="ECO:0007669"/>
    <property type="project" value="InterPro"/>
</dbReference>
<dbReference type="Proteomes" id="UP001236270">
    <property type="component" value="Unassembled WGS sequence"/>
</dbReference>
<feature type="domain" description="ATPase AAA-type core" evidence="2">
    <location>
        <begin position="426"/>
        <end position="474"/>
    </location>
</feature>
<dbReference type="Pfam" id="PF13304">
    <property type="entry name" value="AAA_21"/>
    <property type="match status" value="1"/>
</dbReference>
<organism evidence="3 4">
    <name type="scientific">Pluralibacter gergoviae</name>
    <name type="common">Enterobacter gergoviae</name>
    <dbReference type="NCBI Taxonomy" id="61647"/>
    <lineage>
        <taxon>Bacteria</taxon>
        <taxon>Pseudomonadati</taxon>
        <taxon>Pseudomonadota</taxon>
        <taxon>Gammaproteobacteria</taxon>
        <taxon>Enterobacterales</taxon>
        <taxon>Enterobacteriaceae</taxon>
        <taxon>Pluralibacter</taxon>
    </lineage>
</organism>
<keyword evidence="1" id="KW-0175">Coiled coil</keyword>
<evidence type="ECO:0000256" key="1">
    <source>
        <dbReference type="SAM" id="Coils"/>
    </source>
</evidence>
<dbReference type="AlphaFoldDB" id="A0AAW8HR04"/>
<dbReference type="InterPro" id="IPR027417">
    <property type="entry name" value="P-loop_NTPase"/>
</dbReference>
<proteinExistence type="predicted"/>
<dbReference type="InterPro" id="IPR003959">
    <property type="entry name" value="ATPase_AAA_core"/>
</dbReference>
<name>A0AAW8HR04_PLUGE</name>
<dbReference type="GeneID" id="61381894"/>
<evidence type="ECO:0000313" key="4">
    <source>
        <dbReference type="Proteomes" id="UP001236270"/>
    </source>
</evidence>
<accession>A0AAW8HR04</accession>
<protein>
    <submittedName>
        <fullName evidence="3">AAA family ATPase</fullName>
    </submittedName>
</protein>
<feature type="coiled-coil region" evidence="1">
    <location>
        <begin position="582"/>
        <end position="609"/>
    </location>
</feature>
<dbReference type="SUPFAM" id="SSF52540">
    <property type="entry name" value="P-loop containing nucleoside triphosphate hydrolases"/>
    <property type="match status" value="1"/>
</dbReference>
<dbReference type="GO" id="GO:0005524">
    <property type="term" value="F:ATP binding"/>
    <property type="evidence" value="ECO:0007669"/>
    <property type="project" value="InterPro"/>
</dbReference>
<dbReference type="Gene3D" id="3.40.50.300">
    <property type="entry name" value="P-loop containing nucleotide triphosphate hydrolases"/>
    <property type="match status" value="1"/>
</dbReference>
<comment type="caution">
    <text evidence="3">The sequence shown here is derived from an EMBL/GenBank/DDBJ whole genome shotgun (WGS) entry which is preliminary data.</text>
</comment>
<sequence>MRLIYFYLANCFDVDFNLGINFSEDKEINITNTRELKIIDLEYTPLQNFYGNNIINVNAVVGQNGVGKSTIFNILGLSHIDLHSCYPNSQWVAVYEHNDTYFLEGFNADKIINIGKVNQSYIAYRLGRTENILYLDSFIQFENNIQNKYCVIHKPNFSNSINGKGRRNIHDNDDRNYGFKRNYLQTNMANFYEFITNNANDFCSHINKKSIDIKIEAYQMREEKKEFKFYNDFDRYLDSNIILFNQNKPKKIQDSKKLFVINFMEEYILHIIHNSFDEKNRAICQELINSNRYNSDILDYAKIKSFLLKTIDNTIELLTKNDDEIVSYLDDIEWTVVINFLENNDKLFFTKEGNGLKENVTCSINLNNYDDKVHSFITEIGAGNNPITLKLPKMSTGEFDINSKIAGINKAIKLTIENNPEIHGFIIILDEYDEHLHPEWSRLFLDYLLQYLNKGYNNYSFQILLSTHSPYVISDLLKENVIKIEYIPSEGKYYSSKANRSFASNIYDIINDSFFLSQPIGEFAVRKLNELLTQVDNVNMNTTSKTYTSLRNIIHSIDDEYIRRTLINQLNANYNYDKKMQLVKLDDEINTLIKKKEKILNKMDEKKHD</sequence>
<gene>
    <name evidence="3" type="ORF">RBJ30_12405</name>
</gene>
<dbReference type="EMBL" id="JAVDNV010000008">
    <property type="protein sequence ID" value="MDQ2309891.1"/>
    <property type="molecule type" value="Genomic_DNA"/>
</dbReference>
<dbReference type="RefSeq" id="WP_172626151.1">
    <property type="nucleotide sequence ID" value="NZ_CP020388.1"/>
</dbReference>
<evidence type="ECO:0000259" key="2">
    <source>
        <dbReference type="Pfam" id="PF13304"/>
    </source>
</evidence>